<feature type="region of interest" description="Disordered" evidence="1">
    <location>
        <begin position="372"/>
        <end position="419"/>
    </location>
</feature>
<dbReference type="Proteomes" id="UP000006591">
    <property type="component" value="Chromosome 2"/>
</dbReference>
<keyword evidence="3" id="KW-1185">Reference proteome</keyword>
<name>A0A0E0G3T9_ORYNI</name>
<feature type="compositionally biased region" description="Low complexity" evidence="1">
    <location>
        <begin position="322"/>
        <end position="331"/>
    </location>
</feature>
<reference evidence="2" key="1">
    <citation type="submission" date="2015-04" db="UniProtKB">
        <authorList>
            <consortium name="EnsemblPlants"/>
        </authorList>
    </citation>
    <scope>IDENTIFICATION</scope>
    <source>
        <strain evidence="2">SL10</strain>
    </source>
</reference>
<feature type="region of interest" description="Disordered" evidence="1">
    <location>
        <begin position="111"/>
        <end position="133"/>
    </location>
</feature>
<proteinExistence type="predicted"/>
<evidence type="ECO:0000313" key="3">
    <source>
        <dbReference type="Proteomes" id="UP000006591"/>
    </source>
</evidence>
<dbReference type="Gramene" id="ONIVA02G10420.1">
    <property type="protein sequence ID" value="ONIVA02G10420.1"/>
    <property type="gene ID" value="ONIVA02G10420"/>
</dbReference>
<dbReference type="AlphaFoldDB" id="A0A0E0G3T9"/>
<organism evidence="2">
    <name type="scientific">Oryza nivara</name>
    <name type="common">Indian wild rice</name>
    <name type="synonym">Oryza sativa f. spontanea</name>
    <dbReference type="NCBI Taxonomy" id="4536"/>
    <lineage>
        <taxon>Eukaryota</taxon>
        <taxon>Viridiplantae</taxon>
        <taxon>Streptophyta</taxon>
        <taxon>Embryophyta</taxon>
        <taxon>Tracheophyta</taxon>
        <taxon>Spermatophyta</taxon>
        <taxon>Magnoliopsida</taxon>
        <taxon>Liliopsida</taxon>
        <taxon>Poales</taxon>
        <taxon>Poaceae</taxon>
        <taxon>BOP clade</taxon>
        <taxon>Oryzoideae</taxon>
        <taxon>Oryzeae</taxon>
        <taxon>Oryzinae</taxon>
        <taxon>Oryza</taxon>
    </lineage>
</organism>
<dbReference type="EnsemblPlants" id="ONIVA02G10420.1">
    <property type="protein sequence ID" value="ONIVA02G10420.1"/>
    <property type="gene ID" value="ONIVA02G10420"/>
</dbReference>
<feature type="compositionally biased region" description="Basic and acidic residues" evidence="1">
    <location>
        <begin position="408"/>
        <end position="419"/>
    </location>
</feature>
<sequence length="419" mass="43605">MAAVLLVIVVVVTVAAVLILVLVLVVGHRGLGLAGSAHSLHRRRVGGGAESAAPVPLHHRIRCHRSFPPPDPPLSDPCGRWPPRLPTVGSATTRLTIVGSVTAVASLLRPLPLPEPSTASGGRRGERRSGGEEEEAVVVALARRRREIVAVGSYALRRSPLFRVPAAPPPRRAPLKPPRGTPAPLLLPPTPSHGFHRRGGRGALIDPPLPVDDEATASRVLTTSSPAVAVSAFFSSSFSGRIGRGISLSSRRCIRRMKYSLHRQHQWICGGNIEHKGKKAQLGGVIYPSFIAYNGVGWGSPGRNIPLDAGWGDPADLLRSSRPSARASWASEGGGRVTRVTPGEGGREAVARESWPAWDAGAAAGAGAAMGRGTMATGGGDELGDDDTNPTTTTVWLAGGGASSDAAGGRRCELGDACR</sequence>
<reference evidence="2" key="2">
    <citation type="submission" date="2018-04" db="EMBL/GenBank/DDBJ databases">
        <title>OnivRS2 (Oryza nivara Reference Sequence Version 2).</title>
        <authorList>
            <person name="Zhang J."/>
            <person name="Kudrna D."/>
            <person name="Lee S."/>
            <person name="Talag J."/>
            <person name="Rajasekar S."/>
            <person name="Welchert J."/>
            <person name="Hsing Y.-I."/>
            <person name="Wing R.A."/>
        </authorList>
    </citation>
    <scope>NUCLEOTIDE SEQUENCE [LARGE SCALE GENOMIC DNA]</scope>
    <source>
        <strain evidence="2">SL10</strain>
    </source>
</reference>
<evidence type="ECO:0000313" key="2">
    <source>
        <dbReference type="EnsemblPlants" id="ONIVA02G10420.1"/>
    </source>
</evidence>
<accession>A0A0E0G3T9</accession>
<dbReference type="HOGENOM" id="CLU_656186_0_0_1"/>
<protein>
    <submittedName>
        <fullName evidence="2">Uncharacterized protein</fullName>
    </submittedName>
</protein>
<evidence type="ECO:0000256" key="1">
    <source>
        <dbReference type="SAM" id="MobiDB-lite"/>
    </source>
</evidence>
<feature type="region of interest" description="Disordered" evidence="1">
    <location>
        <begin position="322"/>
        <end position="356"/>
    </location>
</feature>